<name>A0A5S3Z7M5_9GAMM</name>
<protein>
    <recommendedName>
        <fullName evidence="3">DUF3080 domain-containing protein</fullName>
    </recommendedName>
</protein>
<evidence type="ECO:0008006" key="3">
    <source>
        <dbReference type="Google" id="ProtNLM"/>
    </source>
</evidence>
<reference evidence="1 2" key="1">
    <citation type="submission" date="2017-12" db="EMBL/GenBank/DDBJ databases">
        <authorList>
            <person name="Paulsen S."/>
            <person name="Gram L.K."/>
        </authorList>
    </citation>
    <scope>NUCLEOTIDE SEQUENCE [LARGE SCALE GENOMIC DNA]</scope>
    <source>
        <strain evidence="1 2">S2897</strain>
    </source>
</reference>
<dbReference type="STRING" id="151081.TW72_03455"/>
<proteinExistence type="predicted"/>
<comment type="caution">
    <text evidence="1">The sequence shown here is derived from an EMBL/GenBank/DDBJ whole genome shotgun (WGS) entry which is preliminary data.</text>
</comment>
<evidence type="ECO:0000313" key="2">
    <source>
        <dbReference type="Proteomes" id="UP000305874"/>
    </source>
</evidence>
<dbReference type="AlphaFoldDB" id="A0A5S3Z7M5"/>
<reference evidence="2" key="2">
    <citation type="submission" date="2019-06" db="EMBL/GenBank/DDBJ databases">
        <title>Co-occurence of chitin degradation, pigmentation and bioactivity in marine Pseudoalteromonas.</title>
        <authorList>
            <person name="Sonnenschein E.C."/>
            <person name="Bech P.K."/>
        </authorList>
    </citation>
    <scope>NUCLEOTIDE SEQUENCE [LARGE SCALE GENOMIC DNA]</scope>
    <source>
        <strain evidence="2">S2897</strain>
    </source>
</reference>
<gene>
    <name evidence="1" type="ORF">CWC05_01930</name>
</gene>
<accession>A0A5S3Z7M5</accession>
<organism evidence="1 2">
    <name type="scientific">Pseudoalteromonas ruthenica</name>
    <dbReference type="NCBI Taxonomy" id="151081"/>
    <lineage>
        <taxon>Bacteria</taxon>
        <taxon>Pseudomonadati</taxon>
        <taxon>Pseudomonadota</taxon>
        <taxon>Gammaproteobacteria</taxon>
        <taxon>Alteromonadales</taxon>
        <taxon>Pseudoalteromonadaceae</taxon>
        <taxon>Pseudoalteromonas</taxon>
    </lineage>
</organism>
<evidence type="ECO:0000313" key="1">
    <source>
        <dbReference type="EMBL" id="TMP88218.1"/>
    </source>
</evidence>
<dbReference type="Pfam" id="PF11279">
    <property type="entry name" value="DUF3080"/>
    <property type="match status" value="1"/>
</dbReference>
<dbReference type="InterPro" id="IPR021431">
    <property type="entry name" value="DUF3080"/>
</dbReference>
<sequence>MSAYLALRYCLFGHSGGDLLRLLLIFSLVVLAGCAEGPEQVHEEYRARLAKFLPIDEAHTLAVERWPEFNAQPLDSGVRMGILELGQLGHCQLATDIAGRNNQLGKVATASERFKYHLRFLQQVDACLNHPDSETLSPSLIAALEQEKQFKTRTLSQAFNNLLAQEKELKHLFTFSRNALDFDEQAGRVNSQSALTQLANIADNLAQHNVEDIDTAQLTQALEQLNRSDYIAKLLRATREQIALNNALSAELERIKLPGDICAAHKNNRNSMIVHNIFNKFYIGQLQGFQSHLAGRLQQLQPLFTRILQFQPDDSHIKAQLLGTHGEPSLLAELKTSSRRHVTWWQAFYKHCDLTPGE</sequence>
<dbReference type="Proteomes" id="UP000305874">
    <property type="component" value="Unassembled WGS sequence"/>
</dbReference>
<dbReference type="EMBL" id="PNCG01000002">
    <property type="protein sequence ID" value="TMP88218.1"/>
    <property type="molecule type" value="Genomic_DNA"/>
</dbReference>